<dbReference type="Proteomes" id="UP000001628">
    <property type="component" value="Unassembled WGS sequence"/>
</dbReference>
<dbReference type="GeneID" id="22584839"/>
<dbReference type="HOGENOM" id="CLU_012440_0_0_1"/>
<evidence type="ECO:0000313" key="8">
    <source>
        <dbReference type="Proteomes" id="UP000001628"/>
    </source>
</evidence>
<feature type="region of interest" description="Disordered" evidence="5">
    <location>
        <begin position="1"/>
        <end position="45"/>
    </location>
</feature>
<dbReference type="EMBL" id="KN275963">
    <property type="protein sequence ID" value="EEH49948.2"/>
    <property type="molecule type" value="Genomic_DNA"/>
</dbReference>
<organism evidence="7 8">
    <name type="scientific">Paracoccidioides brasiliensis (strain Pb18)</name>
    <dbReference type="NCBI Taxonomy" id="502780"/>
    <lineage>
        <taxon>Eukaryota</taxon>
        <taxon>Fungi</taxon>
        <taxon>Dikarya</taxon>
        <taxon>Ascomycota</taxon>
        <taxon>Pezizomycotina</taxon>
        <taxon>Eurotiomycetes</taxon>
        <taxon>Eurotiomycetidae</taxon>
        <taxon>Onygenales</taxon>
        <taxon>Ajellomycetaceae</taxon>
        <taxon>Paracoccidioides</taxon>
    </lineage>
</organism>
<dbReference type="AlphaFoldDB" id="C1GFJ1"/>
<name>C1GFJ1_PARBD</name>
<evidence type="ECO:0000256" key="6">
    <source>
        <dbReference type="SAM" id="Phobius"/>
    </source>
</evidence>
<dbReference type="OrthoDB" id="194358at2759"/>
<feature type="transmembrane region" description="Helical" evidence="6">
    <location>
        <begin position="499"/>
        <end position="520"/>
    </location>
</feature>
<dbReference type="SUPFAM" id="SSF144083">
    <property type="entry name" value="Magnesium transport protein CorA, transmembrane region"/>
    <property type="match status" value="1"/>
</dbReference>
<dbReference type="GO" id="GO:0016020">
    <property type="term" value="C:membrane"/>
    <property type="evidence" value="ECO:0007669"/>
    <property type="project" value="UniProtKB-SubCell"/>
</dbReference>
<feature type="compositionally biased region" description="Polar residues" evidence="5">
    <location>
        <begin position="798"/>
        <end position="812"/>
    </location>
</feature>
<dbReference type="OMA" id="HVQNADW"/>
<gene>
    <name evidence="7" type="ORF">PADG_06027</name>
</gene>
<dbReference type="KEGG" id="pbn:PADG_06027"/>
<reference evidence="7 8" key="1">
    <citation type="journal article" date="2011" name="PLoS Genet.">
        <title>Comparative genomic analysis of human fungal pathogens causing paracoccidioidomycosis.</title>
        <authorList>
            <person name="Desjardins C.A."/>
            <person name="Champion M.D."/>
            <person name="Holder J.W."/>
            <person name="Muszewska A."/>
            <person name="Goldberg J."/>
            <person name="Bailao A.M."/>
            <person name="Brigido M.M."/>
            <person name="Ferreira M.E."/>
            <person name="Garcia A.M."/>
            <person name="Grynberg M."/>
            <person name="Gujja S."/>
            <person name="Heiman D.I."/>
            <person name="Henn M.R."/>
            <person name="Kodira C.D."/>
            <person name="Leon-Narvaez H."/>
            <person name="Longo L.V."/>
            <person name="Ma L.J."/>
            <person name="Malavazi I."/>
            <person name="Matsuo A.L."/>
            <person name="Morais F.V."/>
            <person name="Pereira M."/>
            <person name="Rodriguez-Brito S."/>
            <person name="Sakthikumar S."/>
            <person name="Salem-Izacc S.M."/>
            <person name="Sykes S.M."/>
            <person name="Teixeira M.M."/>
            <person name="Vallejo M.C."/>
            <person name="Walter M.E."/>
            <person name="Yandava C."/>
            <person name="Young S."/>
            <person name="Zeng Q."/>
            <person name="Zucker J."/>
            <person name="Felipe M.S."/>
            <person name="Goldman G.H."/>
            <person name="Haas B.J."/>
            <person name="McEwen J.G."/>
            <person name="Nino-Vega G."/>
            <person name="Puccia R."/>
            <person name="San-Blas G."/>
            <person name="Soares C.M."/>
            <person name="Birren B.W."/>
            <person name="Cuomo C.A."/>
        </authorList>
    </citation>
    <scope>NUCLEOTIDE SEQUENCE [LARGE SCALE GENOMIC DNA]</scope>
    <source>
        <strain evidence="7 8">Pb18</strain>
    </source>
</reference>
<dbReference type="InterPro" id="IPR002523">
    <property type="entry name" value="MgTranspt_CorA/ZnTranspt_ZntB"/>
</dbReference>
<feature type="compositionally biased region" description="Basic and acidic residues" evidence="5">
    <location>
        <begin position="824"/>
        <end position="835"/>
    </location>
</feature>
<evidence type="ECO:0000313" key="7">
    <source>
        <dbReference type="EMBL" id="EEH49948.2"/>
    </source>
</evidence>
<evidence type="ECO:0000256" key="3">
    <source>
        <dbReference type="ARBA" id="ARBA00022989"/>
    </source>
</evidence>
<keyword evidence="2 6" id="KW-0812">Transmembrane</keyword>
<keyword evidence="3 6" id="KW-1133">Transmembrane helix</keyword>
<feature type="region of interest" description="Disordered" evidence="5">
    <location>
        <begin position="727"/>
        <end position="769"/>
    </location>
</feature>
<proteinExistence type="predicted"/>
<dbReference type="RefSeq" id="XP_010761306.1">
    <property type="nucleotide sequence ID" value="XM_010763004.1"/>
</dbReference>
<feature type="transmembrane region" description="Helical" evidence="6">
    <location>
        <begin position="532"/>
        <end position="553"/>
    </location>
</feature>
<accession>C1GFJ1</accession>
<dbReference type="GO" id="GO:0046873">
    <property type="term" value="F:metal ion transmembrane transporter activity"/>
    <property type="evidence" value="ECO:0007669"/>
    <property type="project" value="InterPro"/>
</dbReference>
<evidence type="ECO:0000256" key="4">
    <source>
        <dbReference type="ARBA" id="ARBA00023136"/>
    </source>
</evidence>
<dbReference type="InterPro" id="IPR045863">
    <property type="entry name" value="CorA_TM1_TM2"/>
</dbReference>
<dbReference type="Pfam" id="PF01544">
    <property type="entry name" value="CorA"/>
    <property type="match status" value="1"/>
</dbReference>
<dbReference type="eggNOG" id="ENOG502RJY5">
    <property type="taxonomic scope" value="Eukaryota"/>
</dbReference>
<dbReference type="Gene3D" id="1.20.58.340">
    <property type="entry name" value="Magnesium transport protein CorA, transmembrane region"/>
    <property type="match status" value="1"/>
</dbReference>
<comment type="subcellular location">
    <subcellularLocation>
        <location evidence="1">Membrane</location>
        <topology evidence="1">Multi-pass membrane protein</topology>
    </subcellularLocation>
</comment>
<dbReference type="VEuPathDB" id="FungiDB:PADG_06027"/>
<feature type="compositionally biased region" description="Acidic residues" evidence="5">
    <location>
        <begin position="733"/>
        <end position="744"/>
    </location>
</feature>
<evidence type="ECO:0000256" key="1">
    <source>
        <dbReference type="ARBA" id="ARBA00004141"/>
    </source>
</evidence>
<feature type="compositionally biased region" description="Low complexity" evidence="5">
    <location>
        <begin position="758"/>
        <end position="767"/>
    </location>
</feature>
<dbReference type="InParanoid" id="C1GFJ1"/>
<keyword evidence="8" id="KW-1185">Reference proteome</keyword>
<feature type="region of interest" description="Disordered" evidence="5">
    <location>
        <begin position="785"/>
        <end position="857"/>
    </location>
</feature>
<evidence type="ECO:0000256" key="5">
    <source>
        <dbReference type="SAM" id="MobiDB-lite"/>
    </source>
</evidence>
<protein>
    <submittedName>
        <fullName evidence="7">Uncharacterized protein</fullName>
    </submittedName>
</protein>
<evidence type="ECO:0000256" key="2">
    <source>
        <dbReference type="ARBA" id="ARBA00022692"/>
    </source>
</evidence>
<feature type="compositionally biased region" description="Low complexity" evidence="5">
    <location>
        <begin position="1"/>
        <end position="19"/>
    </location>
</feature>
<keyword evidence="4 6" id="KW-0472">Membrane</keyword>
<sequence length="857" mass="97653">MGDPTYPTTSSTAVPTTARPLPPSLDTRNLAGGHGAEYFRPSPRVAEELPTVPKRNKKARTLHPRKQDLGPKWHREYSEIDLYSGRVLIIDFVKQGLDDCKVGMRKVAAQEIYDLEQLRKVYINPERNDEAVLRVFHIQNASWATKYLLRKFNIDNRDDLVGTDFGRYVRHKRPERRGGKPFLSGKTWKVQYDPWRGICKTSFGLDYFKHYTVRDPVAGASRVQHEEDDSLKMMGLNCFDEDDNPIFGYDVYVQRIGCYVQHKQVAVDVPLDPDIKNPYVSEPPKSESVKSHLTKHEYIPRLDTLDNGNAILIFDNSHSNSIEDTLIAARRLWESRWRRLPFFLAFESRDLVDTDEHLAFQCSRIILEDVFKAVVMEWDAFLDLAYDHVSILEDKVYEQPADETRAPELWTNSNIWLKVEKLLFIHIDVVKEMRTRLGELVDDMETDDTWLDSIPGDYDRLGTLVTEDLVKPTKSLILLLYQSVSIRDSRHSIKLGTSMWRLSWITFVFLPLTFIVGFFGMNVDTFADNPSIKWYFISSVPFMLCVLIGWYIVKHLMARGRQTPYQRGIYENFFHDLATENPQLWSLTGPRNYIFPKGRLARLKWSLIKRWSAPEKTIHVPRNTGDSGVDSLGVVSKIKRYLISRWTGQIAASLPADQVSASSLEAGAGCYDPEEDGDVHVHVHAGETSVVADGIVEATEMLTLPATPAVEEAFKVEDSMFRLAVPSTRTAAADDDEEEEEEEERVIRRGSRGHNQRSSNSSGTKSSGILVEEEDFRWLSEQGEEGKQFMFRSPPSKDGQSQGVNENNQRDSTGGAPGGDDDAGERNPEEPRTRSADVPATPPGRPSTRLRRTEIDF</sequence>